<evidence type="ECO:0000313" key="2">
    <source>
        <dbReference type="Proteomes" id="UP000281028"/>
    </source>
</evidence>
<keyword evidence="2" id="KW-1185">Reference proteome</keyword>
<dbReference type="EMBL" id="RIAR02000001">
    <property type="protein sequence ID" value="NSL88639.1"/>
    <property type="molecule type" value="Genomic_DNA"/>
</dbReference>
<proteinExistence type="predicted"/>
<accession>A0A433W9W3</accession>
<name>A0A433W9W3_9BACT</name>
<dbReference type="Proteomes" id="UP000281028">
    <property type="component" value="Unassembled WGS sequence"/>
</dbReference>
<protein>
    <submittedName>
        <fullName evidence="1">Uncharacterized protein</fullName>
    </submittedName>
</protein>
<dbReference type="AlphaFoldDB" id="A0A433W9W3"/>
<reference evidence="1" key="1">
    <citation type="submission" date="2020-05" db="EMBL/GenBank/DDBJ databases">
        <title>Chitinophaga laudate sp. nov., isolated from a tropical peat swamp.</title>
        <authorList>
            <person name="Goh C.B.S."/>
            <person name="Lee M.S."/>
            <person name="Parimannan S."/>
            <person name="Pasbakhsh P."/>
            <person name="Yule C.M."/>
            <person name="Rajandas H."/>
            <person name="Loke S."/>
            <person name="Croft L."/>
            <person name="Tan J.B.L."/>
        </authorList>
    </citation>
    <scope>NUCLEOTIDE SEQUENCE</scope>
    <source>
        <strain evidence="1">Mgbs1</strain>
    </source>
</reference>
<evidence type="ECO:0000313" key="1">
    <source>
        <dbReference type="EMBL" id="NSL88639.1"/>
    </source>
</evidence>
<organism evidence="1 2">
    <name type="scientific">Chitinophaga solisilvae</name>
    <dbReference type="NCBI Taxonomy" id="1233460"/>
    <lineage>
        <taxon>Bacteria</taxon>
        <taxon>Pseudomonadati</taxon>
        <taxon>Bacteroidota</taxon>
        <taxon>Chitinophagia</taxon>
        <taxon>Chitinophagales</taxon>
        <taxon>Chitinophagaceae</taxon>
        <taxon>Chitinophaga</taxon>
    </lineage>
</organism>
<dbReference type="OrthoDB" id="674595at2"/>
<sequence>MYKNYIQRIVAVILLGVFTLNTIPREFIHLFAGHEDTQDQHWTHPGATVSGEHRHCDFLQIANAPYEQQTNTYFSPVRKLIWIFNPLELPETTHSPYCDLSPRAPPAFLS</sequence>
<comment type="caution">
    <text evidence="1">The sequence shown here is derived from an EMBL/GenBank/DDBJ whole genome shotgun (WGS) entry which is preliminary data.</text>
</comment>
<gene>
    <name evidence="1" type="ORF">ECE50_017490</name>
</gene>